<keyword evidence="5" id="KW-0472">Membrane</keyword>
<dbReference type="GO" id="GO:0007009">
    <property type="term" value="P:plasma membrane organization"/>
    <property type="evidence" value="ECO:0007669"/>
    <property type="project" value="TreeGrafter"/>
</dbReference>
<keyword evidence="2" id="KW-0812">Transmembrane</keyword>
<keyword evidence="4" id="KW-1133">Transmembrane helix</keyword>
<dbReference type="PANTHER" id="PTHR12546:SF33">
    <property type="entry name" value="SPERM VESICLE FUSION PROTEIN FER-1"/>
    <property type="match status" value="1"/>
</dbReference>
<dbReference type="AlphaFoldDB" id="A0A0R3PYC1"/>
<proteinExistence type="predicted"/>
<evidence type="ECO:0000256" key="5">
    <source>
        <dbReference type="ARBA" id="ARBA00023136"/>
    </source>
</evidence>
<evidence type="ECO:0000256" key="6">
    <source>
        <dbReference type="SAM" id="MobiDB-lite"/>
    </source>
</evidence>
<dbReference type="STRING" id="334426.A0A0R3PYC1"/>
<dbReference type="Pfam" id="PF00168">
    <property type="entry name" value="C2"/>
    <property type="match status" value="1"/>
</dbReference>
<evidence type="ECO:0000313" key="8">
    <source>
        <dbReference type="EMBL" id="VDM62989.1"/>
    </source>
</evidence>
<evidence type="ECO:0000256" key="3">
    <source>
        <dbReference type="ARBA" id="ARBA00022737"/>
    </source>
</evidence>
<evidence type="ECO:0000313" key="10">
    <source>
        <dbReference type="WBParaSite" id="ACOC_0001140301-mRNA-1"/>
    </source>
</evidence>
<dbReference type="InterPro" id="IPR037721">
    <property type="entry name" value="Ferlin"/>
</dbReference>
<dbReference type="GO" id="GO:0061025">
    <property type="term" value="P:membrane fusion"/>
    <property type="evidence" value="ECO:0007669"/>
    <property type="project" value="TreeGrafter"/>
</dbReference>
<evidence type="ECO:0000256" key="4">
    <source>
        <dbReference type="ARBA" id="ARBA00022989"/>
    </source>
</evidence>
<feature type="compositionally biased region" description="Polar residues" evidence="6">
    <location>
        <begin position="56"/>
        <end position="68"/>
    </location>
</feature>
<sequence>MRKIKSTVGRKLLKNATAGLIPEPQGAEEEPLVQQVTYTHFVVVADDENSYNLPLFTTQLTPGTSDTDTAAGAKGKKSSTGTETDDTKKDEDKSDSDEKCTRVSSQRNPVWKQNLVFMLKDISLQKLASDTLAIKVTRAKRFSEKVTGEFMCQIGNVIHSPGRVVVSKWIALRVPTDEEDDDGVYENCGFLKVSINVYSITESPARMNDDLDSEEIWSGAQLEEMSLRVRLFRLHQLAGEIHEEVAKCTAKNNEKPLKFVIRIKPVYVRSVYIIAQVSIQPFSHIVRS</sequence>
<evidence type="ECO:0000259" key="7">
    <source>
        <dbReference type="Pfam" id="PF00168"/>
    </source>
</evidence>
<protein>
    <submittedName>
        <fullName evidence="10">C2 domain-containing protein</fullName>
    </submittedName>
</protein>
<dbReference type="EMBL" id="UYYA01004686">
    <property type="protein sequence ID" value="VDM62989.1"/>
    <property type="molecule type" value="Genomic_DNA"/>
</dbReference>
<keyword evidence="3" id="KW-0677">Repeat</keyword>
<dbReference type="Proteomes" id="UP000267027">
    <property type="component" value="Unassembled WGS sequence"/>
</dbReference>
<feature type="compositionally biased region" description="Basic and acidic residues" evidence="6">
    <location>
        <begin position="85"/>
        <end position="101"/>
    </location>
</feature>
<dbReference type="PANTHER" id="PTHR12546">
    <property type="entry name" value="FER-1-LIKE"/>
    <property type="match status" value="1"/>
</dbReference>
<gene>
    <name evidence="8" type="ORF">ACOC_LOCUS11404</name>
</gene>
<comment type="subcellular location">
    <subcellularLocation>
        <location evidence="1">Membrane</location>
        <topology evidence="1">Single-pass membrane protein</topology>
    </subcellularLocation>
</comment>
<evidence type="ECO:0000256" key="2">
    <source>
        <dbReference type="ARBA" id="ARBA00022692"/>
    </source>
</evidence>
<feature type="region of interest" description="Disordered" evidence="6">
    <location>
        <begin position="56"/>
        <end position="105"/>
    </location>
</feature>
<dbReference type="WBParaSite" id="ACOC_0001140301-mRNA-1">
    <property type="protein sequence ID" value="ACOC_0001140301-mRNA-1"/>
    <property type="gene ID" value="ACOC_0001140301"/>
</dbReference>
<organism evidence="10">
    <name type="scientific">Angiostrongylus costaricensis</name>
    <name type="common">Nematode worm</name>
    <dbReference type="NCBI Taxonomy" id="334426"/>
    <lineage>
        <taxon>Eukaryota</taxon>
        <taxon>Metazoa</taxon>
        <taxon>Ecdysozoa</taxon>
        <taxon>Nematoda</taxon>
        <taxon>Chromadorea</taxon>
        <taxon>Rhabditida</taxon>
        <taxon>Rhabditina</taxon>
        <taxon>Rhabditomorpha</taxon>
        <taxon>Strongyloidea</taxon>
        <taxon>Metastrongylidae</taxon>
        <taxon>Angiostrongylus</taxon>
    </lineage>
</organism>
<evidence type="ECO:0000313" key="9">
    <source>
        <dbReference type="Proteomes" id="UP000267027"/>
    </source>
</evidence>
<dbReference type="GO" id="GO:0016020">
    <property type="term" value="C:membrane"/>
    <property type="evidence" value="ECO:0007669"/>
    <property type="project" value="UniProtKB-SubCell"/>
</dbReference>
<dbReference type="InterPro" id="IPR035892">
    <property type="entry name" value="C2_domain_sf"/>
</dbReference>
<name>A0A0R3PYC1_ANGCS</name>
<accession>A0A0R3PYC1</accession>
<dbReference type="OrthoDB" id="5860982at2759"/>
<dbReference type="InterPro" id="IPR000008">
    <property type="entry name" value="C2_dom"/>
</dbReference>
<keyword evidence="9" id="KW-1185">Reference proteome</keyword>
<dbReference type="Gene3D" id="2.60.40.150">
    <property type="entry name" value="C2 domain"/>
    <property type="match status" value="1"/>
</dbReference>
<feature type="domain" description="C2" evidence="7">
    <location>
        <begin position="95"/>
        <end position="159"/>
    </location>
</feature>
<reference evidence="8 9" key="2">
    <citation type="submission" date="2018-11" db="EMBL/GenBank/DDBJ databases">
        <authorList>
            <consortium name="Pathogen Informatics"/>
        </authorList>
    </citation>
    <scope>NUCLEOTIDE SEQUENCE [LARGE SCALE GENOMIC DNA]</scope>
    <source>
        <strain evidence="8 9">Costa Rica</strain>
    </source>
</reference>
<dbReference type="SUPFAM" id="SSF49562">
    <property type="entry name" value="C2 domain (Calcium/lipid-binding domain, CaLB)"/>
    <property type="match status" value="1"/>
</dbReference>
<evidence type="ECO:0000256" key="1">
    <source>
        <dbReference type="ARBA" id="ARBA00004167"/>
    </source>
</evidence>
<reference evidence="10" key="1">
    <citation type="submission" date="2017-02" db="UniProtKB">
        <authorList>
            <consortium name="WormBaseParasite"/>
        </authorList>
    </citation>
    <scope>IDENTIFICATION</scope>
</reference>